<comment type="catalytic activity">
    <reaction evidence="8 9">
        <text>thiamine + H2O = 5-(2-hydroxyethyl)-4-methylthiazole + 4-amino-5-hydroxymethyl-2-methylpyrimidine + H(+)</text>
        <dbReference type="Rhea" id="RHEA:17509"/>
        <dbReference type="ChEBI" id="CHEBI:15377"/>
        <dbReference type="ChEBI" id="CHEBI:15378"/>
        <dbReference type="ChEBI" id="CHEBI:16892"/>
        <dbReference type="ChEBI" id="CHEBI:17957"/>
        <dbReference type="ChEBI" id="CHEBI:18385"/>
        <dbReference type="EC" id="3.5.99.2"/>
    </reaction>
</comment>
<dbReference type="GO" id="GO:0009229">
    <property type="term" value="P:thiamine diphosphate biosynthetic process"/>
    <property type="evidence" value="ECO:0007669"/>
    <property type="project" value="UniProtKB-UniPathway"/>
</dbReference>
<dbReference type="InterPro" id="IPR027574">
    <property type="entry name" value="Thiaminase_II"/>
</dbReference>
<dbReference type="SUPFAM" id="SSF48613">
    <property type="entry name" value="Heme oxygenase-like"/>
    <property type="match status" value="1"/>
</dbReference>
<comment type="function">
    <text evidence="9">Catalyzes an amino-pyrimidine hydrolysis reaction at the C5' of the pyrimidine moiety of thiamine compounds, a reaction that is part of a thiamine salvage pathway.</text>
</comment>
<dbReference type="NCBIfam" id="TIGR04306">
    <property type="entry name" value="salvage_TenA"/>
    <property type="match status" value="1"/>
</dbReference>
<comment type="pathway">
    <text evidence="2 9">Cofactor biosynthesis; thiamine diphosphate biosynthesis.</text>
</comment>
<organism evidence="11 12">
    <name type="scientific">Lacticaseibacillus rhamnosus (strain LMS2-1)</name>
    <dbReference type="NCBI Taxonomy" id="525361"/>
    <lineage>
        <taxon>Bacteria</taxon>
        <taxon>Bacillati</taxon>
        <taxon>Bacillota</taxon>
        <taxon>Bacilli</taxon>
        <taxon>Lactobacillales</taxon>
        <taxon>Lactobacillaceae</taxon>
        <taxon>Lacticaseibacillus</taxon>
    </lineage>
</organism>
<evidence type="ECO:0000256" key="2">
    <source>
        <dbReference type="ARBA" id="ARBA00004948"/>
    </source>
</evidence>
<comment type="similarity">
    <text evidence="3 9">Belongs to the TenA family.</text>
</comment>
<dbReference type="InterPro" id="IPR004305">
    <property type="entry name" value="Thiaminase-2/PQQC"/>
</dbReference>
<dbReference type="HOGENOM" id="CLU_077537_3_2_9"/>
<evidence type="ECO:0000256" key="8">
    <source>
        <dbReference type="ARBA" id="ARBA00048337"/>
    </source>
</evidence>
<reference evidence="11" key="1">
    <citation type="submission" date="2009-01" db="EMBL/GenBank/DDBJ databases">
        <authorList>
            <person name="Qin X."/>
            <person name="Bachman B."/>
            <person name="Battles P."/>
            <person name="Bell A."/>
            <person name="Bess C."/>
            <person name="Bickham C."/>
            <person name="Chaboub L."/>
            <person name="Chen D."/>
            <person name="Coyle M."/>
            <person name="Deiros D.R."/>
            <person name="Dinh H."/>
            <person name="Forbes L."/>
            <person name="Fowler G."/>
            <person name="Francisco L."/>
            <person name="Fu Q."/>
            <person name="Gubbala S."/>
            <person name="Hale W."/>
            <person name="Han Y."/>
            <person name="Hemphill L."/>
            <person name="Highlander S.K."/>
            <person name="Hirani K."/>
            <person name="Hogues M."/>
            <person name="Jackson L."/>
            <person name="Jakkamsetti A."/>
            <person name="Javaid M."/>
            <person name="Jiang H."/>
            <person name="Korchina V."/>
            <person name="Kovar C."/>
            <person name="Lara F."/>
            <person name="Lee S."/>
            <person name="Mata R."/>
            <person name="Mathew T."/>
            <person name="Moen C."/>
            <person name="Morales K."/>
            <person name="Munidasa M."/>
            <person name="Nazareth L."/>
            <person name="Ngo R."/>
            <person name="Nguyen L."/>
            <person name="Okwuonu G."/>
            <person name="Ongeri F."/>
            <person name="Patil S."/>
            <person name="Petrosino J."/>
            <person name="Pham C."/>
            <person name="Pham P."/>
            <person name="Pu L.-L."/>
            <person name="Puazo M."/>
            <person name="Raj R."/>
            <person name="Reid J."/>
            <person name="Rouhana J."/>
            <person name="Saada N."/>
            <person name="Shang Y."/>
            <person name="Simmons D."/>
            <person name="Thornton R."/>
            <person name="Warren J."/>
            <person name="Weissenberger G."/>
            <person name="Zhang J."/>
            <person name="Zhang L."/>
            <person name="Zhou C."/>
            <person name="Zhu D."/>
            <person name="Muzny D."/>
            <person name="Worley K."/>
            <person name="Gibbs R."/>
        </authorList>
    </citation>
    <scope>NUCLEOTIDE SEQUENCE [LARGE SCALE GENOMIC DNA]</scope>
    <source>
        <strain evidence="11">LMS2-1</strain>
    </source>
</reference>
<evidence type="ECO:0000313" key="11">
    <source>
        <dbReference type="EMBL" id="EEN79256.1"/>
    </source>
</evidence>
<feature type="domain" description="Thiaminase-2/PQQC" evidence="10">
    <location>
        <begin position="37"/>
        <end position="241"/>
    </location>
</feature>
<sequence length="258" mass="29514">MFKRLCSGRHRPRQTNASYNKIINEGVLMKFSKIARQQVVPYWEGSFSHPFLTELQAGTLDPAIFRYYLIQDAYYLKHFSRLYALIAQQAQESDLKAYAAQSAAGLTEGELAVRRDFFDTLMITDAEVAATAIAPTAYHYVSHMYRQLVAGTPHVAIAGMLPCPWLYQEVGQYLAQRQSPVPIYQRWIETYSGAANADDQQAAVALVNRLYDHSTSAEQQQMLTAFRISTQMEYSFWEMAYHLEKWPEGSRNNDAKSR</sequence>
<comment type="catalytic activity">
    <reaction evidence="1 9">
        <text>4-amino-5-aminomethyl-2-methylpyrimidine + H2O = 4-amino-5-hydroxymethyl-2-methylpyrimidine + NH4(+)</text>
        <dbReference type="Rhea" id="RHEA:31799"/>
        <dbReference type="ChEBI" id="CHEBI:15377"/>
        <dbReference type="ChEBI" id="CHEBI:16892"/>
        <dbReference type="ChEBI" id="CHEBI:28938"/>
        <dbReference type="ChEBI" id="CHEBI:63416"/>
        <dbReference type="EC" id="3.5.99.2"/>
    </reaction>
</comment>
<accession>C2K0H4</accession>
<evidence type="ECO:0000259" key="10">
    <source>
        <dbReference type="Pfam" id="PF03070"/>
    </source>
</evidence>
<keyword evidence="7 9" id="KW-0784">Thiamine biosynthesis</keyword>
<keyword evidence="12" id="KW-1185">Reference proteome</keyword>
<dbReference type="UniPathway" id="UPA00060"/>
<dbReference type="EC" id="3.5.99.2" evidence="5 9"/>
<dbReference type="Proteomes" id="UP000004525">
    <property type="component" value="Unassembled WGS sequence"/>
</dbReference>
<proteinExistence type="inferred from homology"/>
<dbReference type="CDD" id="cd19364">
    <property type="entry name" value="TenA_C_BsTenA-like"/>
    <property type="match status" value="1"/>
</dbReference>
<name>C2K0H4_LACRM</name>
<gene>
    <name evidence="11" type="primary">tenA</name>
    <name evidence="11" type="ORF">HMPREF0539_2659</name>
</gene>
<dbReference type="PANTHER" id="PTHR43198:SF2">
    <property type="entry name" value="SI:CH1073-67J19.1-RELATED"/>
    <property type="match status" value="1"/>
</dbReference>
<comment type="caution">
    <text evidence="11">The sequence shown here is derived from an EMBL/GenBank/DDBJ whole genome shotgun (WGS) entry which is preliminary data.</text>
</comment>
<keyword evidence="9 11" id="KW-0378">Hydrolase</keyword>
<dbReference type="InterPro" id="IPR016084">
    <property type="entry name" value="Haem_Oase-like_multi-hlx"/>
</dbReference>
<evidence type="ECO:0000256" key="7">
    <source>
        <dbReference type="ARBA" id="ARBA00022977"/>
    </source>
</evidence>
<dbReference type="GO" id="GO:0005829">
    <property type="term" value="C:cytosol"/>
    <property type="evidence" value="ECO:0007669"/>
    <property type="project" value="TreeGrafter"/>
</dbReference>
<dbReference type="Pfam" id="PF03070">
    <property type="entry name" value="TENA_THI-4"/>
    <property type="match status" value="1"/>
</dbReference>
<comment type="subunit">
    <text evidence="4">Homotetramer.</text>
</comment>
<evidence type="ECO:0000256" key="9">
    <source>
        <dbReference type="RuleBase" id="RU363093"/>
    </source>
</evidence>
<dbReference type="Gene3D" id="1.20.910.10">
    <property type="entry name" value="Heme oxygenase-like"/>
    <property type="match status" value="1"/>
</dbReference>
<evidence type="ECO:0000256" key="6">
    <source>
        <dbReference type="ARBA" id="ARBA00013647"/>
    </source>
</evidence>
<dbReference type="AlphaFoldDB" id="C2K0H4"/>
<dbReference type="InterPro" id="IPR050967">
    <property type="entry name" value="Thiamine_Salvage_TenA"/>
</dbReference>
<evidence type="ECO:0000256" key="4">
    <source>
        <dbReference type="ARBA" id="ARBA00011881"/>
    </source>
</evidence>
<dbReference type="GO" id="GO:0050334">
    <property type="term" value="F:thiaminase activity"/>
    <property type="evidence" value="ECO:0007669"/>
    <property type="project" value="UniProtKB-EC"/>
</dbReference>
<evidence type="ECO:0000256" key="3">
    <source>
        <dbReference type="ARBA" id="ARBA00010264"/>
    </source>
</evidence>
<dbReference type="GO" id="GO:0009228">
    <property type="term" value="P:thiamine biosynthetic process"/>
    <property type="evidence" value="ECO:0007669"/>
    <property type="project" value="UniProtKB-KW"/>
</dbReference>
<protein>
    <recommendedName>
        <fullName evidence="6 9">Aminopyrimidine aminohydrolase</fullName>
        <ecNumber evidence="5 9">3.5.99.2</ecNumber>
    </recommendedName>
</protein>
<dbReference type="EMBL" id="ACIZ01000111">
    <property type="protein sequence ID" value="EEN79256.1"/>
    <property type="molecule type" value="Genomic_DNA"/>
</dbReference>
<dbReference type="PANTHER" id="PTHR43198">
    <property type="entry name" value="BIFUNCTIONAL TH2 PROTEIN"/>
    <property type="match status" value="1"/>
</dbReference>
<evidence type="ECO:0000313" key="12">
    <source>
        <dbReference type="Proteomes" id="UP000004525"/>
    </source>
</evidence>
<evidence type="ECO:0000256" key="5">
    <source>
        <dbReference type="ARBA" id="ARBA00012684"/>
    </source>
</evidence>
<evidence type="ECO:0000256" key="1">
    <source>
        <dbReference type="ARBA" id="ARBA00001881"/>
    </source>
</evidence>